<dbReference type="PANTHER" id="PTHR34352:SF1">
    <property type="entry name" value="PROTEIN YHFA"/>
    <property type="match status" value="1"/>
</dbReference>
<protein>
    <recommendedName>
        <fullName evidence="3">Osmotically inducible protein OsmC</fullName>
    </recommendedName>
</protein>
<dbReference type="SUPFAM" id="SSF82784">
    <property type="entry name" value="OsmC-like"/>
    <property type="match status" value="1"/>
</dbReference>
<sequence length="140" mass="15452">MAKAKVRWVEGMQFVGTPPSNHAIVLDGSEKAGAADSAIHPGELVLVGLAGCTGIDVVSILKKMHIEFSELEVHVDAEAAEEHPRGWKKIKVSYLAAGKDIPEEKLKHAIELSQEKYCSVSATLRWPVEISYDYRIEKRD</sequence>
<dbReference type="Proteomes" id="UP000176992">
    <property type="component" value="Unassembled WGS sequence"/>
</dbReference>
<evidence type="ECO:0000313" key="2">
    <source>
        <dbReference type="Proteomes" id="UP000176992"/>
    </source>
</evidence>
<dbReference type="AlphaFoldDB" id="A0A1F5YDN6"/>
<evidence type="ECO:0008006" key="3">
    <source>
        <dbReference type="Google" id="ProtNLM"/>
    </source>
</evidence>
<gene>
    <name evidence="1" type="ORF">A2Z86_09345</name>
</gene>
<dbReference type="InterPro" id="IPR003718">
    <property type="entry name" value="OsmC/Ohr_fam"/>
</dbReference>
<dbReference type="Gene3D" id="2.20.25.10">
    <property type="match status" value="1"/>
</dbReference>
<proteinExistence type="predicted"/>
<accession>A0A1F5YDN6</accession>
<reference evidence="1 2" key="1">
    <citation type="journal article" date="2016" name="Nat. Commun.">
        <title>Thousands of microbial genomes shed light on interconnected biogeochemical processes in an aquifer system.</title>
        <authorList>
            <person name="Anantharaman K."/>
            <person name="Brown C.T."/>
            <person name="Hug L.A."/>
            <person name="Sharon I."/>
            <person name="Castelle C.J."/>
            <person name="Probst A.J."/>
            <person name="Thomas B.C."/>
            <person name="Singh A."/>
            <person name="Wilkins M.J."/>
            <person name="Karaoz U."/>
            <person name="Brodie E.L."/>
            <person name="Williams K.H."/>
            <person name="Hubbard S.S."/>
            <person name="Banfield J.F."/>
        </authorList>
    </citation>
    <scope>NUCLEOTIDE SEQUENCE [LARGE SCALE GENOMIC DNA]</scope>
</reference>
<evidence type="ECO:0000313" key="1">
    <source>
        <dbReference type="EMBL" id="OGF98162.1"/>
    </source>
</evidence>
<dbReference type="InterPro" id="IPR036102">
    <property type="entry name" value="OsmC/Ohrsf"/>
</dbReference>
<dbReference type="Pfam" id="PF02566">
    <property type="entry name" value="OsmC"/>
    <property type="match status" value="1"/>
</dbReference>
<name>A0A1F5YDN6_9BACT</name>
<organism evidence="1 2">
    <name type="scientific">Candidatus Glassbacteria bacterium GWA2_58_10</name>
    <dbReference type="NCBI Taxonomy" id="1817865"/>
    <lineage>
        <taxon>Bacteria</taxon>
        <taxon>Candidatus Glassiibacteriota</taxon>
    </lineage>
</organism>
<comment type="caution">
    <text evidence="1">The sequence shown here is derived from an EMBL/GenBank/DDBJ whole genome shotgun (WGS) entry which is preliminary data.</text>
</comment>
<dbReference type="Gene3D" id="3.30.300.20">
    <property type="match status" value="1"/>
</dbReference>
<dbReference type="EMBL" id="MFIV01000159">
    <property type="protein sequence ID" value="OGF98162.1"/>
    <property type="molecule type" value="Genomic_DNA"/>
</dbReference>
<dbReference type="PANTHER" id="PTHR34352">
    <property type="entry name" value="PROTEIN YHFA"/>
    <property type="match status" value="1"/>
</dbReference>
<dbReference type="InterPro" id="IPR015946">
    <property type="entry name" value="KH_dom-like_a/b"/>
</dbReference>